<keyword evidence="4 7" id="KW-0812">Transmembrane</keyword>
<evidence type="ECO:0000313" key="9">
    <source>
        <dbReference type="Proteomes" id="UP000539075"/>
    </source>
</evidence>
<name>A0A7W8BXY9_9BACT</name>
<evidence type="ECO:0000256" key="1">
    <source>
        <dbReference type="ARBA" id="ARBA00004162"/>
    </source>
</evidence>
<sequence length="120" mass="12599">MLALLIIFMITAPMMTEGLDVSQPKVEISEVLSSDDGNTLLTGKAKGRDFSASAQDSGCPLAKAIACLGYGDKHIFVRADKDAPYGNVMDRLREAGMTRGDLAAVFSGLDQNSESSSAGP</sequence>
<reference evidence="8 9" key="1">
    <citation type="submission" date="2020-08" db="EMBL/GenBank/DDBJ databases">
        <title>Genomic Encyclopedia of Type Strains, Phase IV (KMG-IV): sequencing the most valuable type-strain genomes for metagenomic binning, comparative biology and taxonomic classification.</title>
        <authorList>
            <person name="Goeker M."/>
        </authorList>
    </citation>
    <scope>NUCLEOTIDE SEQUENCE [LARGE SCALE GENOMIC DNA]</scope>
    <source>
        <strain evidence="8 9">DSM 11275</strain>
    </source>
</reference>
<dbReference type="GO" id="GO:0022857">
    <property type="term" value="F:transmembrane transporter activity"/>
    <property type="evidence" value="ECO:0007669"/>
    <property type="project" value="InterPro"/>
</dbReference>
<dbReference type="InterPro" id="IPR003400">
    <property type="entry name" value="ExbD"/>
</dbReference>
<evidence type="ECO:0000256" key="6">
    <source>
        <dbReference type="ARBA" id="ARBA00023136"/>
    </source>
</evidence>
<dbReference type="GO" id="GO:0015031">
    <property type="term" value="P:protein transport"/>
    <property type="evidence" value="ECO:0007669"/>
    <property type="project" value="UniProtKB-KW"/>
</dbReference>
<evidence type="ECO:0000256" key="3">
    <source>
        <dbReference type="ARBA" id="ARBA00022475"/>
    </source>
</evidence>
<dbReference type="EMBL" id="JACHGO010000001">
    <property type="protein sequence ID" value="MBB5141982.1"/>
    <property type="molecule type" value="Genomic_DNA"/>
</dbReference>
<dbReference type="Gene3D" id="3.30.420.270">
    <property type="match status" value="1"/>
</dbReference>
<evidence type="ECO:0000256" key="2">
    <source>
        <dbReference type="ARBA" id="ARBA00005811"/>
    </source>
</evidence>
<keyword evidence="3" id="KW-1003">Cell membrane</keyword>
<dbReference type="Proteomes" id="UP000539075">
    <property type="component" value="Unassembled WGS sequence"/>
</dbReference>
<keyword evidence="5" id="KW-1133">Transmembrane helix</keyword>
<evidence type="ECO:0000256" key="7">
    <source>
        <dbReference type="RuleBase" id="RU003879"/>
    </source>
</evidence>
<proteinExistence type="inferred from homology"/>
<keyword evidence="9" id="KW-1185">Reference proteome</keyword>
<comment type="subcellular location">
    <subcellularLocation>
        <location evidence="1">Cell membrane</location>
        <topology evidence="1">Single-pass membrane protein</topology>
    </subcellularLocation>
    <subcellularLocation>
        <location evidence="7">Cell membrane</location>
        <topology evidence="7">Single-pass type II membrane protein</topology>
    </subcellularLocation>
</comment>
<dbReference type="AlphaFoldDB" id="A0A7W8BXY9"/>
<keyword evidence="6" id="KW-0472">Membrane</keyword>
<gene>
    <name evidence="8" type="ORF">HNQ38_000045</name>
</gene>
<protein>
    <submittedName>
        <fullName evidence="8">Biopolymer transport protein TolR</fullName>
    </submittedName>
</protein>
<organism evidence="8 9">
    <name type="scientific">Desulfovibrio intestinalis</name>
    <dbReference type="NCBI Taxonomy" id="58621"/>
    <lineage>
        <taxon>Bacteria</taxon>
        <taxon>Pseudomonadati</taxon>
        <taxon>Thermodesulfobacteriota</taxon>
        <taxon>Desulfovibrionia</taxon>
        <taxon>Desulfovibrionales</taxon>
        <taxon>Desulfovibrionaceae</taxon>
        <taxon>Desulfovibrio</taxon>
    </lineage>
</organism>
<dbReference type="Pfam" id="PF02472">
    <property type="entry name" value="ExbD"/>
    <property type="match status" value="1"/>
</dbReference>
<dbReference type="GO" id="GO:0005886">
    <property type="term" value="C:plasma membrane"/>
    <property type="evidence" value="ECO:0007669"/>
    <property type="project" value="UniProtKB-SubCell"/>
</dbReference>
<evidence type="ECO:0000313" key="8">
    <source>
        <dbReference type="EMBL" id="MBB5141982.1"/>
    </source>
</evidence>
<comment type="similarity">
    <text evidence="2 7">Belongs to the ExbD/TolR family.</text>
</comment>
<comment type="caution">
    <text evidence="8">The sequence shown here is derived from an EMBL/GenBank/DDBJ whole genome shotgun (WGS) entry which is preliminary data.</text>
</comment>
<evidence type="ECO:0000256" key="5">
    <source>
        <dbReference type="ARBA" id="ARBA00022989"/>
    </source>
</evidence>
<accession>A0A7W8BXY9</accession>
<evidence type="ECO:0000256" key="4">
    <source>
        <dbReference type="ARBA" id="ARBA00022692"/>
    </source>
</evidence>
<keyword evidence="7" id="KW-0653">Protein transport</keyword>
<keyword evidence="7" id="KW-0813">Transport</keyword>
<dbReference type="RefSeq" id="WP_183717121.1">
    <property type="nucleotide sequence ID" value="NZ_JACHGO010000001.1"/>
</dbReference>